<dbReference type="InterPro" id="IPR002477">
    <property type="entry name" value="Peptidoglycan-bd-like"/>
</dbReference>
<dbReference type="InterPro" id="IPR051206">
    <property type="entry name" value="NAMLAA_amidase_2"/>
</dbReference>
<dbReference type="PANTHER" id="PTHR30417">
    <property type="entry name" value="N-ACETYLMURAMOYL-L-ALANINE AMIDASE AMID"/>
    <property type="match status" value="1"/>
</dbReference>
<evidence type="ECO:0000313" key="7">
    <source>
        <dbReference type="EMBL" id="WXB19367.1"/>
    </source>
</evidence>
<evidence type="ECO:0000256" key="1">
    <source>
        <dbReference type="ARBA" id="ARBA00001561"/>
    </source>
</evidence>
<dbReference type="RefSeq" id="WP_394828987.1">
    <property type="nucleotide sequence ID" value="NZ_CP089984.1"/>
</dbReference>
<keyword evidence="4 7" id="KW-0378">Hydrolase</keyword>
<dbReference type="GO" id="GO:0008745">
    <property type="term" value="F:N-acetylmuramoyl-L-alanine amidase activity"/>
    <property type="evidence" value="ECO:0007669"/>
    <property type="project" value="UniProtKB-EC"/>
</dbReference>
<dbReference type="InterPro" id="IPR036365">
    <property type="entry name" value="PGBD-like_sf"/>
</dbReference>
<dbReference type="SMART" id="SM00644">
    <property type="entry name" value="Ami_2"/>
    <property type="match status" value="1"/>
</dbReference>
<dbReference type="Pfam" id="PF01471">
    <property type="entry name" value="PG_binding_1"/>
    <property type="match status" value="1"/>
</dbReference>
<evidence type="ECO:0000259" key="6">
    <source>
        <dbReference type="SMART" id="SM00644"/>
    </source>
</evidence>
<gene>
    <name evidence="7" type="ORF">LZC94_19315</name>
</gene>
<protein>
    <recommendedName>
        <fullName evidence="3">N-acetylmuramoyl-L-alanine amidase</fullName>
        <ecNumber evidence="3">3.5.1.28</ecNumber>
    </recommendedName>
</protein>
<dbReference type="InterPro" id="IPR036366">
    <property type="entry name" value="PGBDSf"/>
</dbReference>
<dbReference type="PANTHER" id="PTHR30417:SF1">
    <property type="entry name" value="N-ACETYLMURAMOYL-L-ALANINE AMIDASE AMID"/>
    <property type="match status" value="1"/>
</dbReference>
<feature type="domain" description="N-acetylmuramoyl-L-alanine amidase" evidence="6">
    <location>
        <begin position="179"/>
        <end position="324"/>
    </location>
</feature>
<dbReference type="EC" id="3.5.1.28" evidence="3"/>
<dbReference type="SUPFAM" id="SSF55846">
    <property type="entry name" value="N-acetylmuramoyl-L-alanine amidase-like"/>
    <property type="match status" value="1"/>
</dbReference>
<accession>A0ABZ2MA27</accession>
<dbReference type="SUPFAM" id="SSF47090">
    <property type="entry name" value="PGBD-like"/>
    <property type="match status" value="1"/>
</dbReference>
<dbReference type="Pfam" id="PF01510">
    <property type="entry name" value="Amidase_2"/>
    <property type="match status" value="1"/>
</dbReference>
<evidence type="ECO:0000256" key="4">
    <source>
        <dbReference type="ARBA" id="ARBA00022801"/>
    </source>
</evidence>
<evidence type="ECO:0000256" key="5">
    <source>
        <dbReference type="ARBA" id="ARBA00023316"/>
    </source>
</evidence>
<comment type="catalytic activity">
    <reaction evidence="1">
        <text>Hydrolyzes the link between N-acetylmuramoyl residues and L-amino acid residues in certain cell-wall glycopeptides.</text>
        <dbReference type="EC" id="3.5.1.28"/>
    </reaction>
</comment>
<name>A0ABZ2MA27_9BACT</name>
<dbReference type="Proteomes" id="UP001370348">
    <property type="component" value="Chromosome"/>
</dbReference>
<organism evidence="7 8">
    <name type="scientific">Pendulispora albinea</name>
    <dbReference type="NCBI Taxonomy" id="2741071"/>
    <lineage>
        <taxon>Bacteria</taxon>
        <taxon>Pseudomonadati</taxon>
        <taxon>Myxococcota</taxon>
        <taxon>Myxococcia</taxon>
        <taxon>Myxococcales</taxon>
        <taxon>Sorangiineae</taxon>
        <taxon>Pendulisporaceae</taxon>
        <taxon>Pendulispora</taxon>
    </lineage>
</organism>
<dbReference type="CDD" id="cd06583">
    <property type="entry name" value="PGRP"/>
    <property type="match status" value="1"/>
</dbReference>
<proteinExistence type="inferred from homology"/>
<keyword evidence="8" id="KW-1185">Reference proteome</keyword>
<evidence type="ECO:0000256" key="3">
    <source>
        <dbReference type="ARBA" id="ARBA00011901"/>
    </source>
</evidence>
<evidence type="ECO:0000313" key="8">
    <source>
        <dbReference type="Proteomes" id="UP001370348"/>
    </source>
</evidence>
<sequence length="457" mass="48535">MSPPKKTPPSKKKAATPTVTVAPKRKLLRVTTRALFTRAGSTAVHWAPGNGEGNMIRGATIKVGAVSGTTNRFSVAELDLASLPDGPATMTFEPPPGMVGTTRASPSMLATTTSPPDRLFRALSLSVTIKSGALDPSASTAFGQAVDNAQVTLLTQDKLEIDWKPDWIKCPRNYARPAPPNAPTPPSPKLIILHSTDADNIGSTLHRFTAPGGKGYAGANYIVDVDGFVVKMVRDEEAVGHAGQSFFRGTRNVSDISIGIETVHRGSGAFPKAQMDALLALIRALEAAHGLGRHTVFAHYDVQVERSENPPLNLTMTGRHACPGGSFDYAPIMTGGVGTGRISRRPSPSDYGGLFSTFPTIALARNDKDGSKIYGGKVRSAIVIPVIREIQSDLKSIGYSINERDGTTETGEYDDPTIHAIQAFQRHFMNARDSPTGFVDAQTAAAIKEVLGDLATP</sequence>
<dbReference type="InterPro" id="IPR002502">
    <property type="entry name" value="Amidase_domain"/>
</dbReference>
<dbReference type="EMBL" id="CP089984">
    <property type="protein sequence ID" value="WXB19367.1"/>
    <property type="molecule type" value="Genomic_DNA"/>
</dbReference>
<keyword evidence="5" id="KW-0961">Cell wall biogenesis/degradation</keyword>
<dbReference type="Gene3D" id="3.40.80.10">
    <property type="entry name" value="Peptidoglycan recognition protein-like"/>
    <property type="match status" value="1"/>
</dbReference>
<dbReference type="InterPro" id="IPR036505">
    <property type="entry name" value="Amidase/PGRP_sf"/>
</dbReference>
<reference evidence="7 8" key="1">
    <citation type="submission" date="2021-12" db="EMBL/GenBank/DDBJ databases">
        <title>Discovery of the Pendulisporaceae a myxobacterial family with distinct sporulation behavior and unique specialized metabolism.</title>
        <authorList>
            <person name="Garcia R."/>
            <person name="Popoff A."/>
            <person name="Bader C.D."/>
            <person name="Loehr J."/>
            <person name="Walesch S."/>
            <person name="Walt C."/>
            <person name="Boldt J."/>
            <person name="Bunk B."/>
            <person name="Haeckl F.J.F.P.J."/>
            <person name="Gunesch A.P."/>
            <person name="Birkelbach J."/>
            <person name="Nuebel U."/>
            <person name="Pietschmann T."/>
            <person name="Bach T."/>
            <person name="Mueller R."/>
        </authorList>
    </citation>
    <scope>NUCLEOTIDE SEQUENCE [LARGE SCALE GENOMIC DNA]</scope>
    <source>
        <strain evidence="7 8">MSr11954</strain>
    </source>
</reference>
<evidence type="ECO:0000256" key="2">
    <source>
        <dbReference type="ARBA" id="ARBA00007553"/>
    </source>
</evidence>
<dbReference type="Gene3D" id="1.10.101.10">
    <property type="entry name" value="PGBD-like superfamily/PGBD"/>
    <property type="match status" value="1"/>
</dbReference>
<comment type="similarity">
    <text evidence="2">Belongs to the N-acetylmuramoyl-L-alanine amidase 2 family.</text>
</comment>